<organism evidence="2 3">
    <name type="scientific">Uabimicrobium amorphum</name>
    <dbReference type="NCBI Taxonomy" id="2596890"/>
    <lineage>
        <taxon>Bacteria</taxon>
        <taxon>Pseudomonadati</taxon>
        <taxon>Planctomycetota</taxon>
        <taxon>Candidatus Uabimicrobiia</taxon>
        <taxon>Candidatus Uabimicrobiales</taxon>
        <taxon>Candidatus Uabimicrobiaceae</taxon>
        <taxon>Candidatus Uabimicrobium</taxon>
    </lineage>
</organism>
<gene>
    <name evidence="2" type="ORF">UABAM_01631</name>
</gene>
<feature type="transmembrane region" description="Helical" evidence="1">
    <location>
        <begin position="77"/>
        <end position="101"/>
    </location>
</feature>
<name>A0A5S9ILK3_UABAM</name>
<feature type="transmembrane region" description="Helical" evidence="1">
    <location>
        <begin position="12"/>
        <end position="31"/>
    </location>
</feature>
<feature type="transmembrane region" description="Helical" evidence="1">
    <location>
        <begin position="38"/>
        <end position="57"/>
    </location>
</feature>
<dbReference type="AlphaFoldDB" id="A0A5S9ILK3"/>
<feature type="transmembrane region" description="Helical" evidence="1">
    <location>
        <begin position="108"/>
        <end position="129"/>
    </location>
</feature>
<dbReference type="EMBL" id="AP019860">
    <property type="protein sequence ID" value="BBM83280.1"/>
    <property type="molecule type" value="Genomic_DNA"/>
</dbReference>
<keyword evidence="1" id="KW-0472">Membrane</keyword>
<sequence>MKALFWKEWRTIQAMTLLTIVAVVVLQFIAVDREYREYFTIGIWQLYILFLGVTSFSTEQSKKNLMFLVSLTASRAAVWWVKLSLRVGVIALLLISILLWCSFEVSSILFVCTSLALFAFCFLISLSIITPETCASAAIAFEISVVLLLLEFSIPMLWKVTIWVLIAMMSIIYSYQQFCRGKYA</sequence>
<dbReference type="Proteomes" id="UP000326354">
    <property type="component" value="Chromosome"/>
</dbReference>
<protein>
    <submittedName>
        <fullName evidence="2">Uncharacterized protein</fullName>
    </submittedName>
</protein>
<keyword evidence="3" id="KW-1185">Reference proteome</keyword>
<feature type="transmembrane region" description="Helical" evidence="1">
    <location>
        <begin position="160"/>
        <end position="178"/>
    </location>
</feature>
<keyword evidence="1" id="KW-1133">Transmembrane helix</keyword>
<evidence type="ECO:0000313" key="3">
    <source>
        <dbReference type="Proteomes" id="UP000326354"/>
    </source>
</evidence>
<evidence type="ECO:0000313" key="2">
    <source>
        <dbReference type="EMBL" id="BBM83280.1"/>
    </source>
</evidence>
<evidence type="ECO:0000256" key="1">
    <source>
        <dbReference type="SAM" id="Phobius"/>
    </source>
</evidence>
<feature type="transmembrane region" description="Helical" evidence="1">
    <location>
        <begin position="135"/>
        <end position="153"/>
    </location>
</feature>
<keyword evidence="1" id="KW-0812">Transmembrane</keyword>
<dbReference type="KEGG" id="uam:UABAM_01631"/>
<proteinExistence type="predicted"/>
<reference evidence="2 3" key="1">
    <citation type="submission" date="2019-08" db="EMBL/GenBank/DDBJ databases">
        <title>Complete genome sequence of Candidatus Uab amorphum.</title>
        <authorList>
            <person name="Shiratori T."/>
            <person name="Suzuki S."/>
            <person name="Kakizawa Y."/>
            <person name="Ishida K."/>
        </authorList>
    </citation>
    <scope>NUCLEOTIDE SEQUENCE [LARGE SCALE GENOMIC DNA]</scope>
    <source>
        <strain evidence="2 3">SRT547</strain>
    </source>
</reference>
<accession>A0A5S9ILK3</accession>